<feature type="chain" id="PRO_5046383718" description="Lipoprotein" evidence="1">
    <location>
        <begin position="29"/>
        <end position="215"/>
    </location>
</feature>
<protein>
    <recommendedName>
        <fullName evidence="4">Lipoprotein</fullName>
    </recommendedName>
</protein>
<keyword evidence="1" id="KW-0732">Signal</keyword>
<gene>
    <name evidence="2" type="ORF">GCM10011572_31370</name>
</gene>
<accession>A0ABQ1KRA5</accession>
<reference evidence="3" key="1">
    <citation type="journal article" date="2019" name="Int. J. Syst. Evol. Microbiol.">
        <title>The Global Catalogue of Microorganisms (GCM) 10K type strain sequencing project: providing services to taxonomists for standard genome sequencing and annotation.</title>
        <authorList>
            <consortium name="The Broad Institute Genomics Platform"/>
            <consortium name="The Broad Institute Genome Sequencing Center for Infectious Disease"/>
            <person name="Wu L."/>
            <person name="Ma J."/>
        </authorList>
    </citation>
    <scope>NUCLEOTIDE SEQUENCE [LARGE SCALE GENOMIC DNA]</scope>
    <source>
        <strain evidence="3">CGMCC 1.15931</strain>
    </source>
</reference>
<evidence type="ECO:0008006" key="4">
    <source>
        <dbReference type="Google" id="ProtNLM"/>
    </source>
</evidence>
<sequence length="215" mass="21582">MSRAMKSFPARAAAMLLPLLLVACGSSHDDAPAIRVTDLPAGAYAVGTGDAAAPVAGKYYAAADGSRLLVLDNAAQQATALYRRDGNAPWQRTPAVTGDTALELSSSQAIAAGPLNPTAIAGSFVVRLASGSAAAFSIDTKGAIAAGSTACKLSGTVAVSSLPNVLQLTLATAGCGDLPAQSDGYLVADTDHAPASFRLLTFGASAPFDLWAYPE</sequence>
<organism evidence="2 3">
    <name type="scientific">Pseudoduganella buxea</name>
    <dbReference type="NCBI Taxonomy" id="1949069"/>
    <lineage>
        <taxon>Bacteria</taxon>
        <taxon>Pseudomonadati</taxon>
        <taxon>Pseudomonadota</taxon>
        <taxon>Betaproteobacteria</taxon>
        <taxon>Burkholderiales</taxon>
        <taxon>Oxalobacteraceae</taxon>
        <taxon>Telluria group</taxon>
        <taxon>Pseudoduganella</taxon>
    </lineage>
</organism>
<dbReference type="Proteomes" id="UP000622638">
    <property type="component" value="Unassembled WGS sequence"/>
</dbReference>
<evidence type="ECO:0000256" key="1">
    <source>
        <dbReference type="SAM" id="SignalP"/>
    </source>
</evidence>
<feature type="signal peptide" evidence="1">
    <location>
        <begin position="1"/>
        <end position="28"/>
    </location>
</feature>
<dbReference type="PROSITE" id="PS51257">
    <property type="entry name" value="PROKAR_LIPOPROTEIN"/>
    <property type="match status" value="1"/>
</dbReference>
<keyword evidence="3" id="KW-1185">Reference proteome</keyword>
<proteinExistence type="predicted"/>
<comment type="caution">
    <text evidence="2">The sequence shown here is derived from an EMBL/GenBank/DDBJ whole genome shotgun (WGS) entry which is preliminary data.</text>
</comment>
<dbReference type="EMBL" id="BMKG01000012">
    <property type="protein sequence ID" value="GGC07459.1"/>
    <property type="molecule type" value="Genomic_DNA"/>
</dbReference>
<evidence type="ECO:0000313" key="3">
    <source>
        <dbReference type="Proteomes" id="UP000622638"/>
    </source>
</evidence>
<name>A0ABQ1KRA5_9BURK</name>
<evidence type="ECO:0000313" key="2">
    <source>
        <dbReference type="EMBL" id="GGC07459.1"/>
    </source>
</evidence>